<dbReference type="InterPro" id="IPR036866">
    <property type="entry name" value="RibonucZ/Hydroxyglut_hydro"/>
</dbReference>
<evidence type="ECO:0000313" key="7">
    <source>
        <dbReference type="Proteomes" id="UP000316714"/>
    </source>
</evidence>
<dbReference type="SUPFAM" id="SSF56281">
    <property type="entry name" value="Metallo-hydrolase/oxidoreductase"/>
    <property type="match status" value="1"/>
</dbReference>
<organism evidence="6 7">
    <name type="scientific">Posidoniimonas corsicana</name>
    <dbReference type="NCBI Taxonomy" id="1938618"/>
    <lineage>
        <taxon>Bacteria</taxon>
        <taxon>Pseudomonadati</taxon>
        <taxon>Planctomycetota</taxon>
        <taxon>Planctomycetia</taxon>
        <taxon>Pirellulales</taxon>
        <taxon>Lacipirellulaceae</taxon>
        <taxon>Posidoniimonas</taxon>
    </lineage>
</organism>
<evidence type="ECO:0000256" key="3">
    <source>
        <dbReference type="ARBA" id="ARBA00022801"/>
    </source>
</evidence>
<dbReference type="PANTHER" id="PTHR46233">
    <property type="entry name" value="HYDROXYACYLGLUTATHIONE HYDROLASE GLOC"/>
    <property type="match status" value="1"/>
</dbReference>
<proteinExistence type="predicted"/>
<dbReference type="SMART" id="SM00849">
    <property type="entry name" value="Lactamase_B"/>
    <property type="match status" value="1"/>
</dbReference>
<keyword evidence="7" id="KW-1185">Reference proteome</keyword>
<dbReference type="GO" id="GO:0046872">
    <property type="term" value="F:metal ion binding"/>
    <property type="evidence" value="ECO:0007669"/>
    <property type="project" value="UniProtKB-KW"/>
</dbReference>
<protein>
    <submittedName>
        <fullName evidence="6">Putative metallo-hydrolase</fullName>
        <ecNumber evidence="6">3.-.-.-</ecNumber>
    </submittedName>
</protein>
<dbReference type="Proteomes" id="UP000316714">
    <property type="component" value="Unassembled WGS sequence"/>
</dbReference>
<dbReference type="GO" id="GO:0016787">
    <property type="term" value="F:hydrolase activity"/>
    <property type="evidence" value="ECO:0007669"/>
    <property type="project" value="UniProtKB-KW"/>
</dbReference>
<evidence type="ECO:0000256" key="4">
    <source>
        <dbReference type="ARBA" id="ARBA00022833"/>
    </source>
</evidence>
<dbReference type="AlphaFoldDB" id="A0A5C5VIE4"/>
<dbReference type="CDD" id="cd06262">
    <property type="entry name" value="metallo-hydrolase-like_MBL-fold"/>
    <property type="match status" value="1"/>
</dbReference>
<name>A0A5C5VIE4_9BACT</name>
<feature type="domain" description="Metallo-beta-lactamase" evidence="5">
    <location>
        <begin position="17"/>
        <end position="199"/>
    </location>
</feature>
<reference evidence="6 7" key="1">
    <citation type="submission" date="2019-02" db="EMBL/GenBank/DDBJ databases">
        <title>Deep-cultivation of Planctomycetes and their phenomic and genomic characterization uncovers novel biology.</title>
        <authorList>
            <person name="Wiegand S."/>
            <person name="Jogler M."/>
            <person name="Boedeker C."/>
            <person name="Pinto D."/>
            <person name="Vollmers J."/>
            <person name="Rivas-Marin E."/>
            <person name="Kohn T."/>
            <person name="Peeters S.H."/>
            <person name="Heuer A."/>
            <person name="Rast P."/>
            <person name="Oberbeckmann S."/>
            <person name="Bunk B."/>
            <person name="Jeske O."/>
            <person name="Meyerdierks A."/>
            <person name="Storesund J.E."/>
            <person name="Kallscheuer N."/>
            <person name="Luecker S."/>
            <person name="Lage O.M."/>
            <person name="Pohl T."/>
            <person name="Merkel B.J."/>
            <person name="Hornburger P."/>
            <person name="Mueller R.-W."/>
            <person name="Bruemmer F."/>
            <person name="Labrenz M."/>
            <person name="Spormann A.M."/>
            <person name="Op Den Camp H."/>
            <person name="Overmann J."/>
            <person name="Amann R."/>
            <person name="Jetten M.S.M."/>
            <person name="Mascher T."/>
            <person name="Medema M.H."/>
            <person name="Devos D.P."/>
            <person name="Kaster A.-K."/>
            <person name="Ovreas L."/>
            <person name="Rohde M."/>
            <person name="Galperin M.Y."/>
            <person name="Jogler C."/>
        </authorList>
    </citation>
    <scope>NUCLEOTIDE SEQUENCE [LARGE SCALE GENOMIC DNA]</scope>
    <source>
        <strain evidence="6 7">KOR34</strain>
    </source>
</reference>
<keyword evidence="2" id="KW-0479">Metal-binding</keyword>
<evidence type="ECO:0000256" key="1">
    <source>
        <dbReference type="ARBA" id="ARBA00001947"/>
    </source>
</evidence>
<evidence type="ECO:0000256" key="2">
    <source>
        <dbReference type="ARBA" id="ARBA00022723"/>
    </source>
</evidence>
<dbReference type="InterPro" id="IPR001279">
    <property type="entry name" value="Metallo-B-lactamas"/>
</dbReference>
<keyword evidence="3 6" id="KW-0378">Hydrolase</keyword>
<dbReference type="Gene3D" id="3.60.15.10">
    <property type="entry name" value="Ribonuclease Z/Hydroxyacylglutathione hydrolase-like"/>
    <property type="match status" value="1"/>
</dbReference>
<accession>A0A5C5VIE4</accession>
<dbReference type="Pfam" id="PF00753">
    <property type="entry name" value="Lactamase_B"/>
    <property type="match status" value="1"/>
</dbReference>
<dbReference type="EC" id="3.-.-.-" evidence="6"/>
<sequence length="223" mass="23878">MDSSPIRIEAVVSEFFAENAYILWLQGDTRCVVVDPGFSPELILGLLEREGLTPDAVLLTHGHSDHIAGNQAVKDRWPDCPLIIGHGDAYKLTDPQGNLSANYGIALISPPADQTVREGDSIEFAGIRFSVLETPGHSAGHVVFVYEADGGPQVLGGDVLFQGSIGRTDFPDGSFDALRDSIHQKLFPLPDSTVVYPGHGPVTTIGEEKQSNPFVGRAAGFDL</sequence>
<evidence type="ECO:0000259" key="5">
    <source>
        <dbReference type="SMART" id="SM00849"/>
    </source>
</evidence>
<comment type="cofactor">
    <cofactor evidence="1">
        <name>Zn(2+)</name>
        <dbReference type="ChEBI" id="CHEBI:29105"/>
    </cofactor>
</comment>
<dbReference type="PANTHER" id="PTHR46233:SF3">
    <property type="entry name" value="HYDROXYACYLGLUTATHIONE HYDROLASE GLOC"/>
    <property type="match status" value="1"/>
</dbReference>
<dbReference type="OrthoDB" id="9802248at2"/>
<dbReference type="RefSeq" id="WP_146564868.1">
    <property type="nucleotide sequence ID" value="NZ_SIHJ01000001.1"/>
</dbReference>
<dbReference type="InterPro" id="IPR051453">
    <property type="entry name" value="MBL_Glyoxalase_II"/>
</dbReference>
<gene>
    <name evidence="6" type="ORF">KOR34_24880</name>
</gene>
<comment type="caution">
    <text evidence="6">The sequence shown here is derived from an EMBL/GenBank/DDBJ whole genome shotgun (WGS) entry which is preliminary data.</text>
</comment>
<keyword evidence="4" id="KW-0862">Zinc</keyword>
<evidence type="ECO:0000313" key="6">
    <source>
        <dbReference type="EMBL" id="TWT37535.1"/>
    </source>
</evidence>
<dbReference type="EMBL" id="SIHJ01000001">
    <property type="protein sequence ID" value="TWT37535.1"/>
    <property type="molecule type" value="Genomic_DNA"/>
</dbReference>